<protein>
    <recommendedName>
        <fullName evidence="2">DUF2231 domain-containing protein</fullName>
    </recommendedName>
</protein>
<keyword evidence="1" id="KW-0472">Membrane</keyword>
<evidence type="ECO:0000256" key="1">
    <source>
        <dbReference type="SAM" id="Phobius"/>
    </source>
</evidence>
<evidence type="ECO:0000313" key="3">
    <source>
        <dbReference type="EMBL" id="QJE02473.1"/>
    </source>
</evidence>
<feature type="transmembrane region" description="Helical" evidence="1">
    <location>
        <begin position="12"/>
        <end position="38"/>
    </location>
</feature>
<sequence>MTAGRPPSTSSIASALFNLLDPIPFGFFVGVLIFDFAYASTATILWIKSAAWLVSLGLVFAIVPQLINLYRVWFARRRVRARGEVVNFWLNVAGIVAALLNAFVHSRDAYGAIPDALWLSVVTVAALGAGRILLAGQLPAYKELNNEQA</sequence>
<dbReference type="Proteomes" id="UP000502415">
    <property type="component" value="Chromosome"/>
</dbReference>
<feature type="transmembrane region" description="Helical" evidence="1">
    <location>
        <begin position="50"/>
        <end position="73"/>
    </location>
</feature>
<name>A0A7Z2ZUE6_9BURK</name>
<feature type="transmembrane region" description="Helical" evidence="1">
    <location>
        <begin position="116"/>
        <end position="134"/>
    </location>
</feature>
<feature type="transmembrane region" description="Helical" evidence="1">
    <location>
        <begin position="85"/>
        <end position="104"/>
    </location>
</feature>
<keyword evidence="1" id="KW-1133">Transmembrane helix</keyword>
<proteinExistence type="predicted"/>
<evidence type="ECO:0000259" key="2">
    <source>
        <dbReference type="Pfam" id="PF09990"/>
    </source>
</evidence>
<evidence type="ECO:0000313" key="4">
    <source>
        <dbReference type="Proteomes" id="UP000502415"/>
    </source>
</evidence>
<feature type="domain" description="DUF2231" evidence="2">
    <location>
        <begin position="22"/>
        <end position="129"/>
    </location>
</feature>
<dbReference type="Pfam" id="PF09990">
    <property type="entry name" value="DUF2231"/>
    <property type="match status" value="1"/>
</dbReference>
<dbReference type="RefSeq" id="WP_170204558.1">
    <property type="nucleotide sequence ID" value="NZ_CP051685.1"/>
</dbReference>
<keyword evidence="1" id="KW-0812">Transmembrane</keyword>
<keyword evidence="4" id="KW-1185">Reference proteome</keyword>
<reference evidence="3 4" key="1">
    <citation type="submission" date="2020-04" db="EMBL/GenBank/DDBJ databases">
        <title>Genome sequencing of novel species.</title>
        <authorList>
            <person name="Heo J."/>
            <person name="Kim S.-J."/>
            <person name="Kim J.-S."/>
            <person name="Hong S.-B."/>
            <person name="Kwon S.-W."/>
        </authorList>
    </citation>
    <scope>NUCLEOTIDE SEQUENCE [LARGE SCALE GENOMIC DNA]</scope>
    <source>
        <strain evidence="3 4">GN2-R2</strain>
    </source>
</reference>
<gene>
    <name evidence="3" type="ORF">HH212_22645</name>
</gene>
<accession>A0A7Z2ZUE6</accession>
<dbReference type="EMBL" id="CP051685">
    <property type="protein sequence ID" value="QJE02473.1"/>
    <property type="molecule type" value="Genomic_DNA"/>
</dbReference>
<dbReference type="InterPro" id="IPR016923">
    <property type="entry name" value="UCP029509"/>
</dbReference>
<dbReference type="InterPro" id="IPR019251">
    <property type="entry name" value="DUF2231_TM"/>
</dbReference>
<dbReference type="AlphaFoldDB" id="A0A7Z2ZUE6"/>
<dbReference type="PIRSF" id="PIRSF029509">
    <property type="entry name" value="UCP029509"/>
    <property type="match status" value="1"/>
</dbReference>
<organism evidence="3 4">
    <name type="scientific">Massilia forsythiae</name>
    <dbReference type="NCBI Taxonomy" id="2728020"/>
    <lineage>
        <taxon>Bacteria</taxon>
        <taxon>Pseudomonadati</taxon>
        <taxon>Pseudomonadota</taxon>
        <taxon>Betaproteobacteria</taxon>
        <taxon>Burkholderiales</taxon>
        <taxon>Oxalobacteraceae</taxon>
        <taxon>Telluria group</taxon>
        <taxon>Massilia</taxon>
    </lineage>
</organism>
<dbReference type="KEGG" id="mfy:HH212_22645"/>